<evidence type="ECO:0000313" key="15">
    <source>
        <dbReference type="Proteomes" id="UP000192731"/>
    </source>
</evidence>
<evidence type="ECO:0000256" key="1">
    <source>
        <dbReference type="ARBA" id="ARBA00004651"/>
    </source>
</evidence>
<keyword evidence="5 10" id="KW-0132">Cell division</keyword>
<evidence type="ECO:0000259" key="13">
    <source>
        <dbReference type="Pfam" id="PF18075"/>
    </source>
</evidence>
<feature type="transmembrane region" description="Helical" evidence="11">
    <location>
        <begin position="218"/>
        <end position="243"/>
    </location>
</feature>
<feature type="transmembrane region" description="Helical" evidence="11">
    <location>
        <begin position="26"/>
        <end position="47"/>
    </location>
</feature>
<dbReference type="Pfam" id="PF02687">
    <property type="entry name" value="FtsX"/>
    <property type="match status" value="1"/>
</dbReference>
<dbReference type="GO" id="GO:0051301">
    <property type="term" value="P:cell division"/>
    <property type="evidence" value="ECO:0007669"/>
    <property type="project" value="UniProtKB-KW"/>
</dbReference>
<keyword evidence="9 10" id="KW-0131">Cell cycle</keyword>
<comment type="similarity">
    <text evidence="2 10">Belongs to the ABC-4 integral membrane protein family. FtsX subfamily.</text>
</comment>
<dbReference type="RefSeq" id="WP_159446257.1">
    <property type="nucleotide sequence ID" value="NZ_FWWT01000012.1"/>
</dbReference>
<evidence type="ECO:0000256" key="9">
    <source>
        <dbReference type="ARBA" id="ARBA00023306"/>
    </source>
</evidence>
<dbReference type="InterPro" id="IPR003838">
    <property type="entry name" value="ABC3_permease_C"/>
</dbReference>
<evidence type="ECO:0000256" key="8">
    <source>
        <dbReference type="ARBA" id="ARBA00023136"/>
    </source>
</evidence>
<protein>
    <recommendedName>
        <fullName evidence="3 10">Cell division protein FtsX</fullName>
    </recommendedName>
</protein>
<comment type="subcellular location">
    <subcellularLocation>
        <location evidence="1">Cell membrane</location>
        <topology evidence="1">Multi-pass membrane protein</topology>
    </subcellularLocation>
</comment>
<dbReference type="GO" id="GO:0005886">
    <property type="term" value="C:plasma membrane"/>
    <property type="evidence" value="ECO:0007669"/>
    <property type="project" value="UniProtKB-SubCell"/>
</dbReference>
<feature type="domain" description="ABC3 transporter permease C-terminal" evidence="12">
    <location>
        <begin position="176"/>
        <end position="293"/>
    </location>
</feature>
<dbReference type="STRING" id="656914.SAMN00017405_1653"/>
<comment type="function">
    <text evidence="10">Part of the ABC transporter FtsEX involved in asymmetric cellular division facilitating the initiation of sporulation.</text>
</comment>
<dbReference type="Proteomes" id="UP000192731">
    <property type="component" value="Unassembled WGS sequence"/>
</dbReference>
<feature type="transmembrane region" description="Helical" evidence="11">
    <location>
        <begin position="172"/>
        <end position="197"/>
    </location>
</feature>
<accession>A0A1W1UXV1</accession>
<keyword evidence="8 10" id="KW-0472">Membrane</keyword>
<feature type="domain" description="FtsX extracellular" evidence="13">
    <location>
        <begin position="60"/>
        <end position="152"/>
    </location>
</feature>
<keyword evidence="15" id="KW-1185">Reference proteome</keyword>
<evidence type="ECO:0000256" key="7">
    <source>
        <dbReference type="ARBA" id="ARBA00022989"/>
    </source>
</evidence>
<evidence type="ECO:0000256" key="2">
    <source>
        <dbReference type="ARBA" id="ARBA00007379"/>
    </source>
</evidence>
<evidence type="ECO:0000259" key="12">
    <source>
        <dbReference type="Pfam" id="PF02687"/>
    </source>
</evidence>
<dbReference type="InterPro" id="IPR004513">
    <property type="entry name" value="FtsX"/>
</dbReference>
<dbReference type="AlphaFoldDB" id="A0A1W1UXV1"/>
<evidence type="ECO:0000256" key="10">
    <source>
        <dbReference type="PIRNR" id="PIRNR003097"/>
    </source>
</evidence>
<proteinExistence type="inferred from homology"/>
<dbReference type="EMBL" id="FWWT01000012">
    <property type="protein sequence ID" value="SMB85584.1"/>
    <property type="molecule type" value="Genomic_DNA"/>
</dbReference>
<name>A0A1W1UXV1_DESTI</name>
<keyword evidence="7 11" id="KW-1133">Transmembrane helix</keyword>
<evidence type="ECO:0000256" key="11">
    <source>
        <dbReference type="SAM" id="Phobius"/>
    </source>
</evidence>
<dbReference type="PANTHER" id="PTHR47755:SF1">
    <property type="entry name" value="CELL DIVISION PROTEIN FTSX"/>
    <property type="match status" value="1"/>
</dbReference>
<dbReference type="NCBIfam" id="NF038347">
    <property type="entry name" value="FtsX_Gpos"/>
    <property type="match status" value="1"/>
</dbReference>
<evidence type="ECO:0000256" key="5">
    <source>
        <dbReference type="ARBA" id="ARBA00022618"/>
    </source>
</evidence>
<keyword evidence="6 11" id="KW-0812">Transmembrane</keyword>
<evidence type="ECO:0000313" key="14">
    <source>
        <dbReference type="EMBL" id="SMB85584.1"/>
    </source>
</evidence>
<dbReference type="PIRSF" id="PIRSF003097">
    <property type="entry name" value="FtsX"/>
    <property type="match status" value="1"/>
</dbReference>
<dbReference type="InterPro" id="IPR040690">
    <property type="entry name" value="FtsX_ECD"/>
</dbReference>
<sequence>MRTYSSLKYSLRDTFRSMNRHKGMTIASISTVTISLIILGFSLLFVLNSLHMMEELEKQVEINVFLQKNMDIEYSELEKDLKNLEGVESIEFVPKADALIELQNRYGKEANIVKALGDRNPLPDMYKVQATKPEQVESIVKEIEKIEIVDKINYGKGWIEKLVSLTTWVRNAGVVTIIGILLASLFLISTTTRLTVLARRKEIRIMQFVGASSVFIKLPFYLEGMLIGIIGAVLSNIGIYYGYQKFSEYLLVSAPFLPLVTDSTLLSYIIMSILAVGVIIGTFASGIAVRKYLNV</sequence>
<dbReference type="OrthoDB" id="9812531at2"/>
<gene>
    <name evidence="14" type="ORF">SAMN00017405_1653</name>
</gene>
<organism evidence="14 15">
    <name type="scientific">Desulfonispora thiosulfatigenes DSM 11270</name>
    <dbReference type="NCBI Taxonomy" id="656914"/>
    <lineage>
        <taxon>Bacteria</taxon>
        <taxon>Bacillati</taxon>
        <taxon>Bacillota</taxon>
        <taxon>Clostridia</taxon>
        <taxon>Eubacteriales</taxon>
        <taxon>Peptococcaceae</taxon>
        <taxon>Desulfonispora</taxon>
    </lineage>
</organism>
<dbReference type="Gene3D" id="3.30.70.3040">
    <property type="match status" value="1"/>
</dbReference>
<keyword evidence="4 10" id="KW-1003">Cell membrane</keyword>
<evidence type="ECO:0000256" key="3">
    <source>
        <dbReference type="ARBA" id="ARBA00021907"/>
    </source>
</evidence>
<evidence type="ECO:0000256" key="4">
    <source>
        <dbReference type="ARBA" id="ARBA00022475"/>
    </source>
</evidence>
<dbReference type="InterPro" id="IPR058204">
    <property type="entry name" value="FtsX_firmicutes-type"/>
</dbReference>
<reference evidence="14 15" key="1">
    <citation type="submission" date="2017-04" db="EMBL/GenBank/DDBJ databases">
        <authorList>
            <person name="Afonso C.L."/>
            <person name="Miller P.J."/>
            <person name="Scott M.A."/>
            <person name="Spackman E."/>
            <person name="Goraichik I."/>
            <person name="Dimitrov K.M."/>
            <person name="Suarez D.L."/>
            <person name="Swayne D.E."/>
        </authorList>
    </citation>
    <scope>NUCLEOTIDE SEQUENCE [LARGE SCALE GENOMIC DNA]</scope>
    <source>
        <strain evidence="14 15">DSM 11270</strain>
    </source>
</reference>
<evidence type="ECO:0000256" key="6">
    <source>
        <dbReference type="ARBA" id="ARBA00022692"/>
    </source>
</evidence>
<feature type="transmembrane region" description="Helical" evidence="11">
    <location>
        <begin position="265"/>
        <end position="289"/>
    </location>
</feature>
<dbReference type="PANTHER" id="PTHR47755">
    <property type="entry name" value="CELL DIVISION PROTEIN FTSX"/>
    <property type="match status" value="1"/>
</dbReference>
<dbReference type="Pfam" id="PF18075">
    <property type="entry name" value="FtsX_ECD"/>
    <property type="match status" value="1"/>
</dbReference>